<keyword evidence="4 5" id="KW-0472">Membrane</keyword>
<dbReference type="GO" id="GO:0016020">
    <property type="term" value="C:membrane"/>
    <property type="evidence" value="ECO:0007669"/>
    <property type="project" value="UniProtKB-SubCell"/>
</dbReference>
<dbReference type="InterPro" id="IPR004841">
    <property type="entry name" value="AA-permease/SLC12A_dom"/>
</dbReference>
<keyword evidence="8" id="KW-1185">Reference proteome</keyword>
<dbReference type="InterPro" id="IPR050524">
    <property type="entry name" value="APC_YAT"/>
</dbReference>
<dbReference type="Gene3D" id="1.20.1740.10">
    <property type="entry name" value="Amino acid/polyamine transporter I"/>
    <property type="match status" value="1"/>
</dbReference>
<reference evidence="7 8" key="1">
    <citation type="submission" date="2020-05" db="EMBL/GenBank/DDBJ databases">
        <title>Identification and distribution of gene clusters putatively required for synthesis of sphingolipid metabolism inhibitors in phylogenetically diverse species of the filamentous fungus Fusarium.</title>
        <authorList>
            <person name="Kim H.-S."/>
            <person name="Busman M."/>
            <person name="Brown D.W."/>
            <person name="Divon H."/>
            <person name="Uhlig S."/>
            <person name="Proctor R.H."/>
        </authorList>
    </citation>
    <scope>NUCLEOTIDE SEQUENCE [LARGE SCALE GENOMIC DNA]</scope>
    <source>
        <strain evidence="7 8">NRRL 66235</strain>
    </source>
</reference>
<dbReference type="GO" id="GO:0015171">
    <property type="term" value="F:amino acid transmembrane transporter activity"/>
    <property type="evidence" value="ECO:0007669"/>
    <property type="project" value="TreeGrafter"/>
</dbReference>
<dbReference type="OrthoDB" id="10062876at2759"/>
<evidence type="ECO:0000256" key="1">
    <source>
        <dbReference type="ARBA" id="ARBA00004141"/>
    </source>
</evidence>
<protein>
    <submittedName>
        <fullName evidence="7">Amino acid transporter</fullName>
    </submittedName>
</protein>
<evidence type="ECO:0000256" key="2">
    <source>
        <dbReference type="ARBA" id="ARBA00022692"/>
    </source>
</evidence>
<gene>
    <name evidence="7" type="ORF">FMUND_13702</name>
</gene>
<keyword evidence="2 5" id="KW-0812">Transmembrane</keyword>
<dbReference type="PANTHER" id="PTHR43341:SF15">
    <property type="entry name" value="GENERAL AMINO ACID PERMEASE AGP2"/>
    <property type="match status" value="1"/>
</dbReference>
<evidence type="ECO:0000313" key="7">
    <source>
        <dbReference type="EMBL" id="KAF5701869.1"/>
    </source>
</evidence>
<organism evidence="7 8">
    <name type="scientific">Fusarium mundagurra</name>
    <dbReference type="NCBI Taxonomy" id="1567541"/>
    <lineage>
        <taxon>Eukaryota</taxon>
        <taxon>Fungi</taxon>
        <taxon>Dikarya</taxon>
        <taxon>Ascomycota</taxon>
        <taxon>Pezizomycotina</taxon>
        <taxon>Sordariomycetes</taxon>
        <taxon>Hypocreomycetidae</taxon>
        <taxon>Hypocreales</taxon>
        <taxon>Nectriaceae</taxon>
        <taxon>Fusarium</taxon>
        <taxon>Fusarium fujikuroi species complex</taxon>
    </lineage>
</organism>
<evidence type="ECO:0000256" key="5">
    <source>
        <dbReference type="SAM" id="Phobius"/>
    </source>
</evidence>
<dbReference type="AlphaFoldDB" id="A0A8H5XXX6"/>
<comment type="caution">
    <text evidence="7">The sequence shown here is derived from an EMBL/GenBank/DDBJ whole genome shotgun (WGS) entry which is preliminary data.</text>
</comment>
<proteinExistence type="predicted"/>
<dbReference type="EMBL" id="JAAOAN010000653">
    <property type="protein sequence ID" value="KAF5701869.1"/>
    <property type="molecule type" value="Genomic_DNA"/>
</dbReference>
<accession>A0A8H5XXX6</accession>
<feature type="transmembrane region" description="Helical" evidence="5">
    <location>
        <begin position="51"/>
        <end position="71"/>
    </location>
</feature>
<dbReference type="Pfam" id="PF00324">
    <property type="entry name" value="AA_permease"/>
    <property type="match status" value="1"/>
</dbReference>
<feature type="domain" description="Amino acid permease/ SLC12A" evidence="6">
    <location>
        <begin position="48"/>
        <end position="130"/>
    </location>
</feature>
<evidence type="ECO:0000313" key="8">
    <source>
        <dbReference type="Proteomes" id="UP000544331"/>
    </source>
</evidence>
<evidence type="ECO:0000256" key="4">
    <source>
        <dbReference type="ARBA" id="ARBA00023136"/>
    </source>
</evidence>
<sequence length="135" mass="14410">MGDDVERVGSIDVGGVSMTKSGILELEGDALTAAILDSVNHRRLNPRHIQLTAFTGSIGAAFFVAIGSGVLSGPLCLLLAFIFWVTVVFSVAQCQMEIVTLFPLDGSFIRLASRMVDPALGVAVGWNHFVIRSDF</sequence>
<dbReference type="Proteomes" id="UP000544331">
    <property type="component" value="Unassembled WGS sequence"/>
</dbReference>
<name>A0A8H5XXX6_9HYPO</name>
<comment type="subcellular location">
    <subcellularLocation>
        <location evidence="1">Membrane</location>
        <topology evidence="1">Multi-pass membrane protein</topology>
    </subcellularLocation>
</comment>
<evidence type="ECO:0000256" key="3">
    <source>
        <dbReference type="ARBA" id="ARBA00022989"/>
    </source>
</evidence>
<evidence type="ECO:0000259" key="6">
    <source>
        <dbReference type="Pfam" id="PF00324"/>
    </source>
</evidence>
<keyword evidence="3 5" id="KW-1133">Transmembrane helix</keyword>
<feature type="transmembrane region" description="Helical" evidence="5">
    <location>
        <begin position="77"/>
        <end position="104"/>
    </location>
</feature>
<dbReference type="PANTHER" id="PTHR43341">
    <property type="entry name" value="AMINO ACID PERMEASE"/>
    <property type="match status" value="1"/>
</dbReference>